<gene>
    <name evidence="3" type="ORF">UFOPK2310_01210</name>
    <name evidence="4" type="ORF">UFOPK2625_00350</name>
    <name evidence="5" type="ORF">UFOPK2809_01328</name>
    <name evidence="6" type="ORF">UFOPK3425_00377</name>
    <name evidence="8" type="ORF">UFOPK4043_01327</name>
    <name evidence="7" type="ORF">UFOPK4092_00433</name>
</gene>
<reference evidence="3" key="1">
    <citation type="submission" date="2020-05" db="EMBL/GenBank/DDBJ databases">
        <authorList>
            <person name="Chiriac C."/>
            <person name="Salcher M."/>
            <person name="Ghai R."/>
            <person name="Kavagutti S V."/>
        </authorList>
    </citation>
    <scope>NUCLEOTIDE SEQUENCE</scope>
</reference>
<dbReference type="EMBL" id="CAFBPA010000234">
    <property type="protein sequence ID" value="CAB5016162.1"/>
    <property type="molecule type" value="Genomic_DNA"/>
</dbReference>
<evidence type="ECO:0000256" key="2">
    <source>
        <dbReference type="SAM" id="Phobius"/>
    </source>
</evidence>
<name>A0A6J6N6M2_9ZZZZ</name>
<evidence type="ECO:0000256" key="1">
    <source>
        <dbReference type="SAM" id="Coils"/>
    </source>
</evidence>
<evidence type="ECO:0000313" key="6">
    <source>
        <dbReference type="EMBL" id="CAB4865767.1"/>
    </source>
</evidence>
<sequence>MALLEVVETSQEHVVELRHELDKVRNALDRTDAVLAIADETLMRAEGAIVQSRRWAPVALGVVGLLAVGVTVAIVIKRRSDAKQS</sequence>
<evidence type="ECO:0000313" key="8">
    <source>
        <dbReference type="EMBL" id="CAB5016162.1"/>
    </source>
</evidence>
<keyword evidence="2" id="KW-1133">Transmembrane helix</keyword>
<keyword evidence="2" id="KW-0812">Transmembrane</keyword>
<dbReference type="EMBL" id="CAFBLV010000049">
    <property type="protein sequence ID" value="CAB4865767.1"/>
    <property type="molecule type" value="Genomic_DNA"/>
</dbReference>
<feature type="transmembrane region" description="Helical" evidence="2">
    <location>
        <begin position="55"/>
        <end position="76"/>
    </location>
</feature>
<protein>
    <submittedName>
        <fullName evidence="3">Unannotated protein</fullName>
    </submittedName>
</protein>
<evidence type="ECO:0000313" key="5">
    <source>
        <dbReference type="EMBL" id="CAB4759219.1"/>
    </source>
</evidence>
<evidence type="ECO:0000313" key="4">
    <source>
        <dbReference type="EMBL" id="CAB4697858.1"/>
    </source>
</evidence>
<organism evidence="3">
    <name type="scientific">freshwater metagenome</name>
    <dbReference type="NCBI Taxonomy" id="449393"/>
    <lineage>
        <taxon>unclassified sequences</taxon>
        <taxon>metagenomes</taxon>
        <taxon>ecological metagenomes</taxon>
    </lineage>
</organism>
<proteinExistence type="predicted"/>
<evidence type="ECO:0000313" key="3">
    <source>
        <dbReference type="EMBL" id="CAB4680738.1"/>
    </source>
</evidence>
<dbReference type="EMBL" id="CAEZWW010000162">
    <property type="protein sequence ID" value="CAB4680738.1"/>
    <property type="molecule type" value="Genomic_DNA"/>
</dbReference>
<dbReference type="EMBL" id="CAEZXZ010000034">
    <property type="protein sequence ID" value="CAB4697858.1"/>
    <property type="molecule type" value="Genomic_DNA"/>
</dbReference>
<dbReference type="AlphaFoldDB" id="A0A6J6N6M2"/>
<accession>A0A6J6N6M2</accession>
<keyword evidence="1" id="KW-0175">Coiled coil</keyword>
<feature type="coiled-coil region" evidence="1">
    <location>
        <begin position="7"/>
        <end position="34"/>
    </location>
</feature>
<evidence type="ECO:0000313" key="7">
    <source>
        <dbReference type="EMBL" id="CAB5011849.1"/>
    </source>
</evidence>
<dbReference type="EMBL" id="CAFBPJ010000031">
    <property type="protein sequence ID" value="CAB5011849.1"/>
    <property type="molecule type" value="Genomic_DNA"/>
</dbReference>
<keyword evidence="2" id="KW-0472">Membrane</keyword>
<dbReference type="EMBL" id="CAEZZA010000222">
    <property type="protein sequence ID" value="CAB4759219.1"/>
    <property type="molecule type" value="Genomic_DNA"/>
</dbReference>